<evidence type="ECO:0000256" key="1">
    <source>
        <dbReference type="ARBA" id="ARBA00006817"/>
    </source>
</evidence>
<feature type="domain" description="Activator of Hsp90 ATPase homologue 1/2-like C-terminal" evidence="2">
    <location>
        <begin position="14"/>
        <end position="146"/>
    </location>
</feature>
<dbReference type="EMBL" id="JACCBU010000001">
    <property type="protein sequence ID" value="NYE71278.1"/>
    <property type="molecule type" value="Genomic_DNA"/>
</dbReference>
<reference evidence="3 4" key="1">
    <citation type="submission" date="2020-07" db="EMBL/GenBank/DDBJ databases">
        <title>Sequencing the genomes of 1000 actinobacteria strains.</title>
        <authorList>
            <person name="Klenk H.-P."/>
        </authorList>
    </citation>
    <scope>NUCLEOTIDE SEQUENCE [LARGE SCALE GENOMIC DNA]</scope>
    <source>
        <strain evidence="3 4">DSM 22083</strain>
    </source>
</reference>
<evidence type="ECO:0000313" key="4">
    <source>
        <dbReference type="Proteomes" id="UP000569914"/>
    </source>
</evidence>
<dbReference type="RefSeq" id="WP_179751314.1">
    <property type="nucleotide sequence ID" value="NZ_JACCBU010000001.1"/>
</dbReference>
<comment type="similarity">
    <text evidence="1">Belongs to the AHA1 family.</text>
</comment>
<protein>
    <submittedName>
        <fullName evidence="3">Uncharacterized protein YndB with AHSA1/START domain</fullName>
    </submittedName>
</protein>
<gene>
    <name evidence="3" type="ORF">BKA15_002607</name>
</gene>
<dbReference type="InterPro" id="IPR013538">
    <property type="entry name" value="ASHA1/2-like_C"/>
</dbReference>
<organism evidence="3 4">
    <name type="scientific">Microlunatus parietis</name>
    <dbReference type="NCBI Taxonomy" id="682979"/>
    <lineage>
        <taxon>Bacteria</taxon>
        <taxon>Bacillati</taxon>
        <taxon>Actinomycetota</taxon>
        <taxon>Actinomycetes</taxon>
        <taxon>Propionibacteriales</taxon>
        <taxon>Propionibacteriaceae</taxon>
        <taxon>Microlunatus</taxon>
    </lineage>
</organism>
<evidence type="ECO:0000259" key="2">
    <source>
        <dbReference type="Pfam" id="PF08327"/>
    </source>
</evidence>
<comment type="caution">
    <text evidence="3">The sequence shown here is derived from an EMBL/GenBank/DDBJ whole genome shotgun (WGS) entry which is preliminary data.</text>
</comment>
<evidence type="ECO:0000313" key="3">
    <source>
        <dbReference type="EMBL" id="NYE71278.1"/>
    </source>
</evidence>
<dbReference type="Proteomes" id="UP000569914">
    <property type="component" value="Unassembled WGS sequence"/>
</dbReference>
<proteinExistence type="inferred from homology"/>
<keyword evidence="4" id="KW-1185">Reference proteome</keyword>
<dbReference type="SUPFAM" id="SSF55961">
    <property type="entry name" value="Bet v1-like"/>
    <property type="match status" value="1"/>
</dbReference>
<dbReference type="Gene3D" id="3.30.530.20">
    <property type="match status" value="1"/>
</dbReference>
<sequence>MPYESIEREIRIEASPEVVYQVISTPEHLREWWPDEADLAPTPGAVGSVTFGDPADPAAHVVPLTVIEADPPRRFAFRWVHDDGVPAAADNSFLVTFDLIPADGGTLLRFSETGFQDQGWKPDLVEATHRDHSNGWDHFLPRLAAYAPRLVSRP</sequence>
<dbReference type="InterPro" id="IPR023393">
    <property type="entry name" value="START-like_dom_sf"/>
</dbReference>
<dbReference type="Pfam" id="PF08327">
    <property type="entry name" value="AHSA1"/>
    <property type="match status" value="1"/>
</dbReference>
<accession>A0A7Y9LBW6</accession>
<name>A0A7Y9LBW6_9ACTN</name>
<dbReference type="AlphaFoldDB" id="A0A7Y9LBW6"/>